<organism evidence="8 9">
    <name type="scientific">Nonomuraea soli</name>
    <dbReference type="NCBI Taxonomy" id="1032476"/>
    <lineage>
        <taxon>Bacteria</taxon>
        <taxon>Bacillati</taxon>
        <taxon>Actinomycetota</taxon>
        <taxon>Actinomycetes</taxon>
        <taxon>Streptosporangiales</taxon>
        <taxon>Streptosporangiaceae</taxon>
        <taxon>Nonomuraea</taxon>
    </lineage>
</organism>
<dbReference type="PROSITE" id="PS00189">
    <property type="entry name" value="LIPOYL"/>
    <property type="match status" value="1"/>
</dbReference>
<dbReference type="PANTHER" id="PTHR43178:SF5">
    <property type="entry name" value="LIPOAMIDE ACYLTRANSFERASE COMPONENT OF BRANCHED-CHAIN ALPHA-KETO ACID DEHYDROGENASE COMPLEX, MITOCHONDRIAL"/>
    <property type="match status" value="1"/>
</dbReference>
<evidence type="ECO:0000256" key="1">
    <source>
        <dbReference type="ARBA" id="ARBA00001938"/>
    </source>
</evidence>
<dbReference type="PANTHER" id="PTHR43178">
    <property type="entry name" value="DIHYDROLIPOAMIDE ACETYLTRANSFERASE COMPONENT OF PYRUVATE DEHYDROGENASE COMPLEX"/>
    <property type="match status" value="1"/>
</dbReference>
<reference evidence="8 9" key="1">
    <citation type="submission" date="2020-07" db="EMBL/GenBank/DDBJ databases">
        <title>Genomic Encyclopedia of Type Strains, Phase IV (KMG-IV): sequencing the most valuable type-strain genomes for metagenomic binning, comparative biology and taxonomic classification.</title>
        <authorList>
            <person name="Goeker M."/>
        </authorList>
    </citation>
    <scope>NUCLEOTIDE SEQUENCE [LARGE SCALE GENOMIC DNA]</scope>
    <source>
        <strain evidence="8 9">DSM 45533</strain>
    </source>
</reference>
<evidence type="ECO:0000259" key="7">
    <source>
        <dbReference type="PROSITE" id="PS50968"/>
    </source>
</evidence>
<dbReference type="SUPFAM" id="SSF51230">
    <property type="entry name" value="Single hybrid motif"/>
    <property type="match status" value="1"/>
</dbReference>
<dbReference type="InterPro" id="IPR023213">
    <property type="entry name" value="CAT-like_dom_sf"/>
</dbReference>
<evidence type="ECO:0000256" key="5">
    <source>
        <dbReference type="ARBA" id="ARBA00023315"/>
    </source>
</evidence>
<comment type="caution">
    <text evidence="8">The sequence shown here is derived from an EMBL/GenBank/DDBJ whole genome shotgun (WGS) entry which is preliminary data.</text>
</comment>
<dbReference type="InterPro" id="IPR000089">
    <property type="entry name" value="Biotin_lipoyl"/>
</dbReference>
<keyword evidence="4 6" id="KW-0450">Lipoyl</keyword>
<dbReference type="CDD" id="cd06849">
    <property type="entry name" value="lipoyl_domain"/>
    <property type="match status" value="1"/>
</dbReference>
<dbReference type="GO" id="GO:0005737">
    <property type="term" value="C:cytoplasm"/>
    <property type="evidence" value="ECO:0007669"/>
    <property type="project" value="TreeGrafter"/>
</dbReference>
<comment type="cofactor">
    <cofactor evidence="1 6">
        <name>(R)-lipoate</name>
        <dbReference type="ChEBI" id="CHEBI:83088"/>
    </cofactor>
</comment>
<keyword evidence="3 6" id="KW-0808">Transferase</keyword>
<dbReference type="PROSITE" id="PS50968">
    <property type="entry name" value="BIOTINYL_LIPOYL"/>
    <property type="match status" value="1"/>
</dbReference>
<dbReference type="Pfam" id="PF00198">
    <property type="entry name" value="2-oxoacid_dh"/>
    <property type="match status" value="1"/>
</dbReference>
<evidence type="ECO:0000256" key="2">
    <source>
        <dbReference type="ARBA" id="ARBA00007317"/>
    </source>
</evidence>
<dbReference type="Proteomes" id="UP000530928">
    <property type="component" value="Unassembled WGS sequence"/>
</dbReference>
<dbReference type="InterPro" id="IPR050743">
    <property type="entry name" value="2-oxoacid_DH_E2_comp"/>
</dbReference>
<proteinExistence type="inferred from homology"/>
<keyword evidence="5 6" id="KW-0012">Acyltransferase</keyword>
<dbReference type="GO" id="GO:0016407">
    <property type="term" value="F:acetyltransferase activity"/>
    <property type="evidence" value="ECO:0007669"/>
    <property type="project" value="TreeGrafter"/>
</dbReference>
<name>A0A7W0CKV1_9ACTN</name>
<evidence type="ECO:0000256" key="4">
    <source>
        <dbReference type="ARBA" id="ARBA00022823"/>
    </source>
</evidence>
<dbReference type="Gene3D" id="3.30.559.10">
    <property type="entry name" value="Chloramphenicol acetyltransferase-like domain"/>
    <property type="match status" value="1"/>
</dbReference>
<evidence type="ECO:0000256" key="6">
    <source>
        <dbReference type="RuleBase" id="RU003423"/>
    </source>
</evidence>
<dbReference type="Gene3D" id="2.40.50.100">
    <property type="match status" value="1"/>
</dbReference>
<evidence type="ECO:0000313" key="9">
    <source>
        <dbReference type="Proteomes" id="UP000530928"/>
    </source>
</evidence>
<dbReference type="EMBL" id="JACDUR010000004">
    <property type="protein sequence ID" value="MBA2892919.1"/>
    <property type="molecule type" value="Genomic_DNA"/>
</dbReference>
<sequence length="372" mass="38299">MTDIRVPRLNSNDADYLLVEWLAGDGREVKEGEPLVVVETSKTAEELESPASGFVRHAVAAGTTVTPGQVIADVTALPHAASAGVAAPARAFAEAPAADGPVITEPARALMAEHGLTDEQVRGLDVPVVRRADIEGLLTAAPAPALSAAPAPAAAASGAVTLSRVQQAVGRAVALSHATIPAAYAVVRMDLGAALQRAARLTREVRRPVGLAELFVHAVAGLHPAFPLFFATLDGDRALLAPAPRVGVTLDLGHGLFVPVVHDTSDLARIAVRLTELRLAAASGTFRAADLDGATIAVTLHTEAEVMLAIPFVFPGHACALAVTAPRPEAVVLPDGTIAARTIAHIGLAYDHRLINGREAASFLGALKEALT</sequence>
<protein>
    <recommendedName>
        <fullName evidence="6">Dihydrolipoamide acetyltransferase component of pyruvate dehydrogenase complex</fullName>
        <ecNumber evidence="6">2.3.1.-</ecNumber>
    </recommendedName>
</protein>
<dbReference type="Pfam" id="PF00364">
    <property type="entry name" value="Biotin_lipoyl"/>
    <property type="match status" value="1"/>
</dbReference>
<dbReference type="InterPro" id="IPR011053">
    <property type="entry name" value="Single_hybrid_motif"/>
</dbReference>
<accession>A0A7W0CKV1</accession>
<keyword evidence="9" id="KW-1185">Reference proteome</keyword>
<dbReference type="EC" id="2.3.1.-" evidence="6"/>
<dbReference type="RefSeq" id="WP_181611632.1">
    <property type="nucleotide sequence ID" value="NZ_BAABAM010000003.1"/>
</dbReference>
<dbReference type="SUPFAM" id="SSF52777">
    <property type="entry name" value="CoA-dependent acyltransferases"/>
    <property type="match status" value="1"/>
</dbReference>
<evidence type="ECO:0000256" key="3">
    <source>
        <dbReference type="ARBA" id="ARBA00022679"/>
    </source>
</evidence>
<feature type="domain" description="Lipoyl-binding" evidence="7">
    <location>
        <begin position="1"/>
        <end position="75"/>
    </location>
</feature>
<dbReference type="InterPro" id="IPR001078">
    <property type="entry name" value="2-oxoacid_DH_actylTfrase"/>
</dbReference>
<comment type="similarity">
    <text evidence="2 6">Belongs to the 2-oxoacid dehydrogenase family.</text>
</comment>
<dbReference type="InterPro" id="IPR003016">
    <property type="entry name" value="2-oxoA_DH_lipoyl-BS"/>
</dbReference>
<gene>
    <name evidence="8" type="ORF">HNR30_004273</name>
</gene>
<dbReference type="GO" id="GO:0031405">
    <property type="term" value="F:lipoic acid binding"/>
    <property type="evidence" value="ECO:0007669"/>
    <property type="project" value="TreeGrafter"/>
</dbReference>
<dbReference type="AlphaFoldDB" id="A0A7W0CKV1"/>
<evidence type="ECO:0000313" key="8">
    <source>
        <dbReference type="EMBL" id="MBA2892919.1"/>
    </source>
</evidence>